<dbReference type="GO" id="GO:0009228">
    <property type="term" value="P:thiamine biosynthetic process"/>
    <property type="evidence" value="ECO:0007669"/>
    <property type="project" value="UniProtKB-KW"/>
</dbReference>
<dbReference type="InterPro" id="IPR022998">
    <property type="entry name" value="ThiamineP_synth_TenI"/>
</dbReference>
<feature type="binding site" evidence="10">
    <location>
        <position position="126"/>
    </location>
    <ligand>
        <name>Mg(2+)</name>
        <dbReference type="ChEBI" id="CHEBI:18420"/>
    </ligand>
</feature>
<dbReference type="InterPro" id="IPR013785">
    <property type="entry name" value="Aldolase_TIM"/>
</dbReference>
<dbReference type="Pfam" id="PF02581">
    <property type="entry name" value="TMP-TENI"/>
    <property type="match status" value="1"/>
</dbReference>
<accession>A0A921F7L5</accession>
<feature type="binding site" evidence="10">
    <location>
        <position position="240"/>
    </location>
    <ligand>
        <name>2-[(2R,5Z)-2-carboxy-4-methylthiazol-5(2H)-ylidene]ethyl phosphate</name>
        <dbReference type="ChEBI" id="CHEBI:62899"/>
    </ligand>
</feature>
<dbReference type="Proteomes" id="UP000776650">
    <property type="component" value="Unassembled WGS sequence"/>
</dbReference>
<dbReference type="InterPro" id="IPR034291">
    <property type="entry name" value="TMP_synthase"/>
</dbReference>
<dbReference type="Gene3D" id="3.20.20.70">
    <property type="entry name" value="Aldolase class I"/>
    <property type="match status" value="1"/>
</dbReference>
<comment type="pathway">
    <text evidence="2 10 12">Cofactor biosynthesis; thiamine diphosphate biosynthesis; thiamine phosphate from 4-amino-2-methyl-5-diphosphomethylpyrimidine and 4-methyl-5-(2-phosphoethyl)-thiazole: step 1/1.</text>
</comment>
<dbReference type="PANTHER" id="PTHR20857:SF15">
    <property type="entry name" value="THIAMINE-PHOSPHATE SYNTHASE"/>
    <property type="match status" value="1"/>
</dbReference>
<evidence type="ECO:0000256" key="9">
    <source>
        <dbReference type="ARBA" id="ARBA00047883"/>
    </source>
</evidence>
<dbReference type="GO" id="GO:0000287">
    <property type="term" value="F:magnesium ion binding"/>
    <property type="evidence" value="ECO:0007669"/>
    <property type="project" value="UniProtKB-UniRule"/>
</dbReference>
<comment type="caution">
    <text evidence="15">The sequence shown here is derived from an EMBL/GenBank/DDBJ whole genome shotgun (WGS) entry which is preliminary data.</text>
</comment>
<dbReference type="InterPro" id="IPR036206">
    <property type="entry name" value="ThiamineP_synth_sf"/>
</dbReference>
<reference evidence="15" key="2">
    <citation type="submission" date="2021-09" db="EMBL/GenBank/DDBJ databases">
        <authorList>
            <person name="Gilroy R."/>
        </authorList>
    </citation>
    <scope>NUCLEOTIDE SEQUENCE</scope>
    <source>
        <strain evidence="15">ChiGjej1B1-18357</strain>
    </source>
</reference>
<dbReference type="NCBIfam" id="TIGR00693">
    <property type="entry name" value="thiE"/>
    <property type="match status" value="1"/>
</dbReference>
<name>A0A921F7L5_9ACTN</name>
<evidence type="ECO:0000313" key="16">
    <source>
        <dbReference type="Proteomes" id="UP000776650"/>
    </source>
</evidence>
<comment type="catalytic activity">
    <reaction evidence="7 10 11">
        <text>4-methyl-5-(2-phosphooxyethyl)-thiazole + 4-amino-2-methyl-5-(diphosphooxymethyl)pyrimidine + H(+) = thiamine phosphate + diphosphate</text>
        <dbReference type="Rhea" id="RHEA:22328"/>
        <dbReference type="ChEBI" id="CHEBI:15378"/>
        <dbReference type="ChEBI" id="CHEBI:33019"/>
        <dbReference type="ChEBI" id="CHEBI:37575"/>
        <dbReference type="ChEBI" id="CHEBI:57841"/>
        <dbReference type="ChEBI" id="CHEBI:58296"/>
        <dbReference type="EC" id="2.5.1.3"/>
    </reaction>
</comment>
<evidence type="ECO:0000256" key="2">
    <source>
        <dbReference type="ARBA" id="ARBA00005165"/>
    </source>
</evidence>
<evidence type="ECO:0000256" key="12">
    <source>
        <dbReference type="RuleBase" id="RU004253"/>
    </source>
</evidence>
<keyword evidence="6 10" id="KW-0784">Thiamine biosynthesis</keyword>
<keyword evidence="4 10" id="KW-0479">Metal-binding</keyword>
<sequence length="284" mass="29404">MPADSSRADSPQADPANQITPRPTGGDALRVWRRERLATARLYVCIDARRDRDAAARESGWSGDFPALRRDVRAAFAGGVDIVQLRDKGSAGEREFGPLEALHETTALRVLAEEAASAGALFAVNDRADVAYAVSADVMHLGQDDLPVAVAREILGAGPIIGRSCHAAEEVDAALADAYVDYFCTGPTWPTPTKPGREAPGLPLVEHAATASASAANSPSASADAPSTSPAAKPWFAIGGIDVSNVGEVLAAGASRVVVVRAVTAADDITSAAREMRAAVTAQL</sequence>
<comment type="similarity">
    <text evidence="10 11">Belongs to the thiamine-phosphate synthase family.</text>
</comment>
<dbReference type="EMBL" id="DYXM01000222">
    <property type="protein sequence ID" value="HJE91604.1"/>
    <property type="molecule type" value="Genomic_DNA"/>
</dbReference>
<evidence type="ECO:0000256" key="5">
    <source>
        <dbReference type="ARBA" id="ARBA00022842"/>
    </source>
</evidence>
<evidence type="ECO:0000256" key="6">
    <source>
        <dbReference type="ARBA" id="ARBA00022977"/>
    </source>
</evidence>
<evidence type="ECO:0000259" key="14">
    <source>
        <dbReference type="Pfam" id="PF02581"/>
    </source>
</evidence>
<keyword evidence="3 10" id="KW-0808">Transferase</keyword>
<dbReference type="CDD" id="cd00564">
    <property type="entry name" value="TMP_TenI"/>
    <property type="match status" value="1"/>
</dbReference>
<evidence type="ECO:0000256" key="11">
    <source>
        <dbReference type="RuleBase" id="RU003826"/>
    </source>
</evidence>
<feature type="binding site" evidence="10">
    <location>
        <begin position="84"/>
        <end position="88"/>
    </location>
    <ligand>
        <name>4-amino-2-methyl-5-(diphosphooxymethyl)pyrimidine</name>
        <dbReference type="ChEBI" id="CHEBI:57841"/>
    </ligand>
</feature>
<feature type="binding site" evidence="10">
    <location>
        <position position="164"/>
    </location>
    <ligand>
        <name>4-amino-2-methyl-5-(diphosphooxymethyl)pyrimidine</name>
        <dbReference type="ChEBI" id="CHEBI:57841"/>
    </ligand>
</feature>
<reference evidence="15" key="1">
    <citation type="journal article" date="2021" name="PeerJ">
        <title>Extensive microbial diversity within the chicken gut microbiome revealed by metagenomics and culture.</title>
        <authorList>
            <person name="Gilroy R."/>
            <person name="Ravi A."/>
            <person name="Getino M."/>
            <person name="Pursley I."/>
            <person name="Horton D.L."/>
            <person name="Alikhan N.F."/>
            <person name="Baker D."/>
            <person name="Gharbi K."/>
            <person name="Hall N."/>
            <person name="Watson M."/>
            <person name="Adriaenssens E.M."/>
            <person name="Foster-Nyarko E."/>
            <person name="Jarju S."/>
            <person name="Secka A."/>
            <person name="Antonio M."/>
            <person name="Oren A."/>
            <person name="Chaudhuri R.R."/>
            <person name="La Ragione R."/>
            <person name="Hildebrand F."/>
            <person name="Pallen M.J."/>
        </authorList>
    </citation>
    <scope>NUCLEOTIDE SEQUENCE</scope>
    <source>
        <strain evidence="15">ChiGjej1B1-18357</strain>
    </source>
</reference>
<evidence type="ECO:0000256" key="10">
    <source>
        <dbReference type="HAMAP-Rule" id="MF_00097"/>
    </source>
</evidence>
<feature type="binding site" evidence="10">
    <location>
        <position position="145"/>
    </location>
    <ligand>
        <name>Mg(2+)</name>
        <dbReference type="ChEBI" id="CHEBI:18420"/>
    </ligand>
</feature>
<evidence type="ECO:0000256" key="7">
    <source>
        <dbReference type="ARBA" id="ARBA00047334"/>
    </source>
</evidence>
<dbReference type="EC" id="2.5.1.3" evidence="10"/>
<comment type="function">
    <text evidence="1 10">Condenses 4-methyl-5-(beta-hydroxyethyl)thiazole monophosphate (THZ-P) and 2-methyl-4-amino-5-hydroxymethyl pyrimidine pyrophosphate (HMP-PP) to form thiamine monophosphate (TMP).</text>
</comment>
<organism evidence="15 16">
    <name type="scientific">Dietzia timorensis</name>
    <dbReference type="NCBI Taxonomy" id="499555"/>
    <lineage>
        <taxon>Bacteria</taxon>
        <taxon>Bacillati</taxon>
        <taxon>Actinomycetota</taxon>
        <taxon>Actinomycetes</taxon>
        <taxon>Mycobacteriales</taxon>
        <taxon>Dietziaceae</taxon>
        <taxon>Dietzia</taxon>
    </lineage>
</organism>
<feature type="domain" description="Thiamine phosphate synthase/TenI" evidence="14">
    <location>
        <begin position="71"/>
        <end position="263"/>
    </location>
</feature>
<evidence type="ECO:0000256" key="13">
    <source>
        <dbReference type="SAM" id="MobiDB-lite"/>
    </source>
</evidence>
<evidence type="ECO:0000256" key="8">
    <source>
        <dbReference type="ARBA" id="ARBA00047851"/>
    </source>
</evidence>
<dbReference type="RefSeq" id="WP_303914227.1">
    <property type="nucleotide sequence ID" value="NZ_DYXM01000222.1"/>
</dbReference>
<evidence type="ECO:0000313" key="15">
    <source>
        <dbReference type="EMBL" id="HJE91604.1"/>
    </source>
</evidence>
<keyword evidence="5 10" id="KW-0460">Magnesium</keyword>
<comment type="catalytic activity">
    <reaction evidence="8 10 11">
        <text>2-(2-carboxy-4-methylthiazol-5-yl)ethyl phosphate + 4-amino-2-methyl-5-(diphosphooxymethyl)pyrimidine + 2 H(+) = thiamine phosphate + CO2 + diphosphate</text>
        <dbReference type="Rhea" id="RHEA:47848"/>
        <dbReference type="ChEBI" id="CHEBI:15378"/>
        <dbReference type="ChEBI" id="CHEBI:16526"/>
        <dbReference type="ChEBI" id="CHEBI:33019"/>
        <dbReference type="ChEBI" id="CHEBI:37575"/>
        <dbReference type="ChEBI" id="CHEBI:57841"/>
        <dbReference type="ChEBI" id="CHEBI:62890"/>
        <dbReference type="EC" id="2.5.1.3"/>
    </reaction>
</comment>
<dbReference type="HAMAP" id="MF_00097">
    <property type="entry name" value="TMP_synthase"/>
    <property type="match status" value="1"/>
</dbReference>
<comment type="catalytic activity">
    <reaction evidence="9 10 11">
        <text>2-[(2R,5Z)-2-carboxy-4-methylthiazol-5(2H)-ylidene]ethyl phosphate + 4-amino-2-methyl-5-(diphosphooxymethyl)pyrimidine + 2 H(+) = thiamine phosphate + CO2 + diphosphate</text>
        <dbReference type="Rhea" id="RHEA:47844"/>
        <dbReference type="ChEBI" id="CHEBI:15378"/>
        <dbReference type="ChEBI" id="CHEBI:16526"/>
        <dbReference type="ChEBI" id="CHEBI:33019"/>
        <dbReference type="ChEBI" id="CHEBI:37575"/>
        <dbReference type="ChEBI" id="CHEBI:57841"/>
        <dbReference type="ChEBI" id="CHEBI:62899"/>
        <dbReference type="EC" id="2.5.1.3"/>
    </reaction>
</comment>
<comment type="caution">
    <text evidence="10">Lacks conserved residue(s) required for the propagation of feature annotation.</text>
</comment>
<feature type="binding site" evidence="10">
    <location>
        <position position="194"/>
    </location>
    <ligand>
        <name>4-amino-2-methyl-5-(diphosphooxymethyl)pyrimidine</name>
        <dbReference type="ChEBI" id="CHEBI:57841"/>
    </ligand>
</feature>
<dbReference type="GO" id="GO:0004789">
    <property type="term" value="F:thiamine-phosphate diphosphorylase activity"/>
    <property type="evidence" value="ECO:0007669"/>
    <property type="project" value="UniProtKB-UniRule"/>
</dbReference>
<dbReference type="AlphaFoldDB" id="A0A921F7L5"/>
<evidence type="ECO:0000256" key="1">
    <source>
        <dbReference type="ARBA" id="ARBA00003814"/>
    </source>
</evidence>
<dbReference type="SUPFAM" id="SSF51391">
    <property type="entry name" value="Thiamin phosphate synthase"/>
    <property type="match status" value="1"/>
</dbReference>
<feature type="region of interest" description="Disordered" evidence="13">
    <location>
        <begin position="1"/>
        <end position="27"/>
    </location>
</feature>
<feature type="binding site" evidence="10">
    <location>
        <begin position="191"/>
        <end position="193"/>
    </location>
    <ligand>
        <name>2-[(2R,5Z)-2-carboxy-4-methylthiazol-5(2H)-ylidene]ethyl phosphate</name>
        <dbReference type="ChEBI" id="CHEBI:62899"/>
    </ligand>
</feature>
<dbReference type="GO" id="GO:0009229">
    <property type="term" value="P:thiamine diphosphate biosynthetic process"/>
    <property type="evidence" value="ECO:0007669"/>
    <property type="project" value="UniProtKB-UniRule"/>
</dbReference>
<evidence type="ECO:0000256" key="3">
    <source>
        <dbReference type="ARBA" id="ARBA00022679"/>
    </source>
</evidence>
<gene>
    <name evidence="10 15" type="primary">thiE</name>
    <name evidence="15" type="ORF">K8V11_11425</name>
</gene>
<comment type="cofactor">
    <cofactor evidence="10">
        <name>Mg(2+)</name>
        <dbReference type="ChEBI" id="CHEBI:18420"/>
    </cofactor>
    <text evidence="10">Binds 1 Mg(2+) ion per subunit.</text>
</comment>
<feature type="binding site" evidence="10">
    <location>
        <position position="125"/>
    </location>
    <ligand>
        <name>4-amino-2-methyl-5-(diphosphooxymethyl)pyrimidine</name>
        <dbReference type="ChEBI" id="CHEBI:57841"/>
    </ligand>
</feature>
<evidence type="ECO:0000256" key="4">
    <source>
        <dbReference type="ARBA" id="ARBA00022723"/>
    </source>
</evidence>
<proteinExistence type="inferred from homology"/>
<dbReference type="PANTHER" id="PTHR20857">
    <property type="entry name" value="THIAMINE-PHOSPHATE PYROPHOSPHORYLASE"/>
    <property type="match status" value="1"/>
</dbReference>
<protein>
    <recommendedName>
        <fullName evidence="10">Thiamine-phosphate synthase</fullName>
        <shortName evidence="10">TP synthase</shortName>
        <shortName evidence="10">TPS</shortName>
        <ecNumber evidence="10">2.5.1.3</ecNumber>
    </recommendedName>
    <alternativeName>
        <fullName evidence="10">Thiamine-phosphate pyrophosphorylase</fullName>
        <shortName evidence="10">TMP pyrophosphorylase</shortName>
        <shortName evidence="10">TMP-PPase</shortName>
    </alternativeName>
</protein>
<dbReference type="GO" id="GO:0005737">
    <property type="term" value="C:cytoplasm"/>
    <property type="evidence" value="ECO:0007669"/>
    <property type="project" value="TreeGrafter"/>
</dbReference>